<dbReference type="OrthoDB" id="10262362at2759"/>
<dbReference type="RefSeq" id="NP_503028.1">
    <property type="nucleotide sequence ID" value="NM_070627.3"/>
</dbReference>
<evidence type="ECO:0000256" key="1">
    <source>
        <dbReference type="SAM" id="SignalP"/>
    </source>
</evidence>
<dbReference type="HOGENOM" id="CLU_1152639_0_0_1"/>
<feature type="signal peptide" evidence="1">
    <location>
        <begin position="1"/>
        <end position="22"/>
    </location>
</feature>
<dbReference type="STRING" id="6239.Y116A8C.43a.1"/>
<dbReference type="eggNOG" id="ENOG502TI31">
    <property type="taxonomic scope" value="Eukaryota"/>
</dbReference>
<dbReference type="InParanoid" id="Q9U2U4"/>
<keyword evidence="1" id="KW-0732">Signal</keyword>
<name>Q9U2U4_CAEEL</name>
<evidence type="ECO:0000313" key="3">
    <source>
        <dbReference type="Proteomes" id="UP000001940"/>
    </source>
</evidence>
<dbReference type="WormBase" id="Y116A8C.43a">
    <property type="protein sequence ID" value="CE28699"/>
    <property type="gene ID" value="WBGene00013814"/>
</dbReference>
<reference evidence="2 3" key="1">
    <citation type="journal article" date="1998" name="Science">
        <title>Genome sequence of the nematode C. elegans: a platform for investigating biology.</title>
        <authorList>
            <consortium name="The C. elegans sequencing consortium"/>
            <person name="Sulson J.E."/>
            <person name="Waterston R."/>
        </authorList>
    </citation>
    <scope>NUCLEOTIDE SEQUENCE [LARGE SCALE GENOMIC DNA]</scope>
    <source>
        <strain evidence="2 3">Bristol N2</strain>
    </source>
</reference>
<feature type="chain" id="PRO_5004334117" evidence="1">
    <location>
        <begin position="23"/>
        <end position="241"/>
    </location>
</feature>
<keyword evidence="2" id="KW-0449">Lipoprotein</keyword>
<dbReference type="EMBL" id="BX284604">
    <property type="protein sequence ID" value="CAB55133.2"/>
    <property type="molecule type" value="Genomic_DNA"/>
</dbReference>
<evidence type="ECO:0000313" key="2">
    <source>
        <dbReference type="EMBL" id="CAB55133.2"/>
    </source>
</evidence>
<dbReference type="FunCoup" id="Q9U2U4">
    <property type="interactions" value="353"/>
</dbReference>
<dbReference type="Proteomes" id="UP000001940">
    <property type="component" value="Chromosome IV"/>
</dbReference>
<proteinExistence type="predicted"/>
<evidence type="ECO:0000313" key="4">
    <source>
        <dbReference type="WormBase" id="Y116A8C.43a"/>
    </source>
</evidence>
<keyword evidence="3" id="KW-1185">Reference proteome</keyword>
<sequence>MVNHSPVVFFLFSLFFYSHLNGAFDDAEHFPKGIEDRAKLLARADQCVLKYLEFTGKKLSHLPYTVKRCALSEYFTWEESGTFFPFQKCNNFVFFGGNSLQILNNTDFKMLNCKYLIIDSRENLRGLENYKKVDDLSKSQLNNALLQFKEENVIEHIFIFEMKEIENYLDNLLKIRKIYSLIVCQITIRVPTFVGEDVIWQFAENILRDDYYILLKITKEASYIEFYFFANNEYQCMMRYL</sequence>
<dbReference type="ExpressionAtlas" id="Q9U2U4">
    <property type="expression patterns" value="baseline"/>
</dbReference>
<dbReference type="UCSC" id="Y116A8C.43">
    <property type="organism name" value="c. elegans"/>
</dbReference>
<organism evidence="2 3">
    <name type="scientific">Caenorhabditis elegans</name>
    <dbReference type="NCBI Taxonomy" id="6239"/>
    <lineage>
        <taxon>Eukaryota</taxon>
        <taxon>Metazoa</taxon>
        <taxon>Ecdysozoa</taxon>
        <taxon>Nematoda</taxon>
        <taxon>Chromadorea</taxon>
        <taxon>Rhabditida</taxon>
        <taxon>Rhabditina</taxon>
        <taxon>Rhabditomorpha</taxon>
        <taxon>Rhabditoidea</taxon>
        <taxon>Rhabditidae</taxon>
        <taxon>Peloderinae</taxon>
        <taxon>Caenorhabditis</taxon>
    </lineage>
</organism>
<dbReference type="OMA" id="CNSFLFF"/>
<dbReference type="AlphaFoldDB" id="Q9U2U4"/>
<gene>
    <name evidence="2" type="ORF">CELE_Y116A8C.43</name>
    <name evidence="2 4" type="ORF">Y116A8C.43</name>
</gene>
<dbReference type="PaxDb" id="6239-Y116A8C.43"/>
<dbReference type="CTD" id="191009"/>
<dbReference type="AGR" id="WB:WBGene00013814"/>
<dbReference type="GeneID" id="191009"/>
<protein>
    <submittedName>
        <fullName evidence="2">Lipoprotein</fullName>
    </submittedName>
</protein>
<dbReference type="Bgee" id="WBGene00013814">
    <property type="expression patterns" value="Expressed in pharyngeal muscle cell (C elegans) and 2 other cell types or tissues"/>
</dbReference>
<dbReference type="PIR" id="T31499">
    <property type="entry name" value="T31499"/>
</dbReference>
<accession>Q9U2U4</accession>